<dbReference type="PANTHER" id="PTHR33057">
    <property type="entry name" value="TRANSCRIPTION REPRESSOR OFP7-RELATED"/>
    <property type="match status" value="1"/>
</dbReference>
<accession>S8CHA3</accession>
<feature type="compositionally biased region" description="Low complexity" evidence="7">
    <location>
        <begin position="63"/>
        <end position="84"/>
    </location>
</feature>
<dbReference type="EMBL" id="AUSU01003783">
    <property type="protein sequence ID" value="EPS66245.1"/>
    <property type="molecule type" value="Genomic_DNA"/>
</dbReference>
<dbReference type="Proteomes" id="UP000015453">
    <property type="component" value="Unassembled WGS sequence"/>
</dbReference>
<evidence type="ECO:0000256" key="7">
    <source>
        <dbReference type="SAM" id="MobiDB-lite"/>
    </source>
</evidence>
<keyword evidence="2 6" id="KW-0678">Repressor</keyword>
<keyword evidence="3 6" id="KW-0805">Transcription regulation</keyword>
<keyword evidence="5 6" id="KW-0539">Nucleus</keyword>
<dbReference type="Pfam" id="PF04844">
    <property type="entry name" value="Ovate"/>
    <property type="match status" value="1"/>
</dbReference>
<comment type="function">
    <text evidence="6">Transcriptional repressor that regulates multiple aspects of plant growth and development.</text>
</comment>
<dbReference type="NCBIfam" id="TIGR01568">
    <property type="entry name" value="A_thal_3678"/>
    <property type="match status" value="1"/>
</dbReference>
<dbReference type="PANTHER" id="PTHR33057:SF224">
    <property type="entry name" value="TRANSCRIPTION REPRESSOR"/>
    <property type="match status" value="1"/>
</dbReference>
<comment type="subcellular location">
    <subcellularLocation>
        <location evidence="1 6">Nucleus</location>
    </subcellularLocation>
</comment>
<feature type="region of interest" description="Disordered" evidence="7">
    <location>
        <begin position="63"/>
        <end position="94"/>
    </location>
</feature>
<evidence type="ECO:0000259" key="8">
    <source>
        <dbReference type="PROSITE" id="PS51754"/>
    </source>
</evidence>
<evidence type="ECO:0000256" key="5">
    <source>
        <dbReference type="ARBA" id="ARBA00023242"/>
    </source>
</evidence>
<dbReference type="OrthoDB" id="1928390at2759"/>
<dbReference type="AlphaFoldDB" id="S8CHA3"/>
<evidence type="ECO:0000256" key="1">
    <source>
        <dbReference type="ARBA" id="ARBA00004123"/>
    </source>
</evidence>
<keyword evidence="4 6" id="KW-0804">Transcription</keyword>
<evidence type="ECO:0000256" key="4">
    <source>
        <dbReference type="ARBA" id="ARBA00023163"/>
    </source>
</evidence>
<dbReference type="InterPro" id="IPR006458">
    <property type="entry name" value="Ovate_C"/>
</dbReference>
<evidence type="ECO:0000256" key="3">
    <source>
        <dbReference type="ARBA" id="ARBA00023015"/>
    </source>
</evidence>
<keyword evidence="10" id="KW-1185">Reference proteome</keyword>
<dbReference type="GO" id="GO:0045892">
    <property type="term" value="P:negative regulation of DNA-templated transcription"/>
    <property type="evidence" value="ECO:0007669"/>
    <property type="project" value="UniProtKB-UniRule"/>
</dbReference>
<feature type="domain" description="OVATE" evidence="8">
    <location>
        <begin position="96"/>
        <end position="155"/>
    </location>
</feature>
<dbReference type="InterPro" id="IPR038933">
    <property type="entry name" value="Ovate"/>
</dbReference>
<dbReference type="GO" id="GO:0005634">
    <property type="term" value="C:nucleus"/>
    <property type="evidence" value="ECO:0007669"/>
    <property type="project" value="UniProtKB-SubCell"/>
</dbReference>
<name>S8CHA3_9LAMI</name>
<protein>
    <recommendedName>
        <fullName evidence="6">Transcription repressor</fullName>
    </recommendedName>
    <alternativeName>
        <fullName evidence="6">Ovate family protein</fullName>
    </alternativeName>
</protein>
<dbReference type="PROSITE" id="PS51754">
    <property type="entry name" value="OVATE"/>
    <property type="match status" value="1"/>
</dbReference>
<evidence type="ECO:0000256" key="2">
    <source>
        <dbReference type="ARBA" id="ARBA00022491"/>
    </source>
</evidence>
<gene>
    <name evidence="9" type="ORF">M569_08533</name>
</gene>
<reference evidence="9 10" key="1">
    <citation type="journal article" date="2013" name="BMC Genomics">
        <title>The miniature genome of a carnivorous plant Genlisea aurea contains a low number of genes and short non-coding sequences.</title>
        <authorList>
            <person name="Leushkin E.V."/>
            <person name="Sutormin R.A."/>
            <person name="Nabieva E.R."/>
            <person name="Penin A.A."/>
            <person name="Kondrashov A.S."/>
            <person name="Logacheva M.D."/>
        </authorList>
    </citation>
    <scope>NUCLEOTIDE SEQUENCE [LARGE SCALE GENOMIC DNA]</scope>
</reference>
<comment type="caution">
    <text evidence="9">The sequence shown here is derived from an EMBL/GenBank/DDBJ whole genome shotgun (WGS) entry which is preliminary data.</text>
</comment>
<proteinExistence type="predicted"/>
<evidence type="ECO:0000313" key="10">
    <source>
        <dbReference type="Proteomes" id="UP000015453"/>
    </source>
</evidence>
<evidence type="ECO:0000256" key="6">
    <source>
        <dbReference type="RuleBase" id="RU367028"/>
    </source>
</evidence>
<evidence type="ECO:0000313" key="9">
    <source>
        <dbReference type="EMBL" id="EPS66245.1"/>
    </source>
</evidence>
<organism evidence="9 10">
    <name type="scientific">Genlisea aurea</name>
    <dbReference type="NCBI Taxonomy" id="192259"/>
    <lineage>
        <taxon>Eukaryota</taxon>
        <taxon>Viridiplantae</taxon>
        <taxon>Streptophyta</taxon>
        <taxon>Embryophyta</taxon>
        <taxon>Tracheophyta</taxon>
        <taxon>Spermatophyta</taxon>
        <taxon>Magnoliopsida</taxon>
        <taxon>eudicotyledons</taxon>
        <taxon>Gunneridae</taxon>
        <taxon>Pentapetalae</taxon>
        <taxon>asterids</taxon>
        <taxon>lamiids</taxon>
        <taxon>Lamiales</taxon>
        <taxon>Lentibulariaceae</taxon>
        <taxon>Genlisea</taxon>
    </lineage>
</organism>
<sequence length="176" mass="20037">MVKFRFCRGILNSCRSKHPSVLPVEQVQLHTFRRPSPRRRKIDDQKKREFPTRRLRICRTASSPESGYFSSSSSDGEEAAFSSGRRPAPERRSVAVVKRSTNPYVDFRNSMADMIVENRMLDSEDLERLLRCFLSLNSRHYHTVILRAFADILDVVFAPAAVPANGTPPSPGLVQM</sequence>